<protein>
    <submittedName>
        <fullName evidence="1">Uncharacterized protein</fullName>
    </submittedName>
</protein>
<evidence type="ECO:0000313" key="2">
    <source>
        <dbReference type="Proteomes" id="UP001497516"/>
    </source>
</evidence>
<dbReference type="EMBL" id="OZ034820">
    <property type="protein sequence ID" value="CAL1404118.1"/>
    <property type="molecule type" value="Genomic_DNA"/>
</dbReference>
<evidence type="ECO:0000313" key="1">
    <source>
        <dbReference type="EMBL" id="CAL1404118.1"/>
    </source>
</evidence>
<proteinExistence type="predicted"/>
<dbReference type="Proteomes" id="UP001497516">
    <property type="component" value="Chromosome 7"/>
</dbReference>
<gene>
    <name evidence="1" type="ORF">LTRI10_LOCUS44001</name>
</gene>
<dbReference type="AlphaFoldDB" id="A0AAV2G0H6"/>
<organism evidence="1 2">
    <name type="scientific">Linum trigynum</name>
    <dbReference type="NCBI Taxonomy" id="586398"/>
    <lineage>
        <taxon>Eukaryota</taxon>
        <taxon>Viridiplantae</taxon>
        <taxon>Streptophyta</taxon>
        <taxon>Embryophyta</taxon>
        <taxon>Tracheophyta</taxon>
        <taxon>Spermatophyta</taxon>
        <taxon>Magnoliopsida</taxon>
        <taxon>eudicotyledons</taxon>
        <taxon>Gunneridae</taxon>
        <taxon>Pentapetalae</taxon>
        <taxon>rosids</taxon>
        <taxon>fabids</taxon>
        <taxon>Malpighiales</taxon>
        <taxon>Linaceae</taxon>
        <taxon>Linum</taxon>
    </lineage>
</organism>
<sequence>MMFLCSFMNELRDAIESVHAEAIGGEASVEERIRRDGLSPRSRRWWWERRRLVAGEVVDGGAYDVELTEEVVGDSLGGNSEWGSWRK</sequence>
<keyword evidence="2" id="KW-1185">Reference proteome</keyword>
<name>A0AAV2G0H6_9ROSI</name>
<accession>A0AAV2G0H6</accession>
<reference evidence="1 2" key="1">
    <citation type="submission" date="2024-04" db="EMBL/GenBank/DDBJ databases">
        <authorList>
            <person name="Fracassetti M."/>
        </authorList>
    </citation>
    <scope>NUCLEOTIDE SEQUENCE [LARGE SCALE GENOMIC DNA]</scope>
</reference>